<name>A0A382ST94_9ZZZZ</name>
<evidence type="ECO:0000313" key="8">
    <source>
        <dbReference type="EMBL" id="SVD13003.1"/>
    </source>
</evidence>
<feature type="transmembrane region" description="Helical" evidence="7">
    <location>
        <begin position="176"/>
        <end position="197"/>
    </location>
</feature>
<dbReference type="GO" id="GO:0005886">
    <property type="term" value="C:plasma membrane"/>
    <property type="evidence" value="ECO:0007669"/>
    <property type="project" value="UniProtKB-SubCell"/>
</dbReference>
<reference evidence="8" key="1">
    <citation type="submission" date="2018-05" db="EMBL/GenBank/DDBJ databases">
        <authorList>
            <person name="Lanie J.A."/>
            <person name="Ng W.-L."/>
            <person name="Kazmierczak K.M."/>
            <person name="Andrzejewski T.M."/>
            <person name="Davidsen T.M."/>
            <person name="Wayne K.J."/>
            <person name="Tettelin H."/>
            <person name="Glass J.I."/>
            <person name="Rusch D."/>
            <person name="Podicherti R."/>
            <person name="Tsui H.-C.T."/>
            <person name="Winkler M.E."/>
        </authorList>
    </citation>
    <scope>NUCLEOTIDE SEQUENCE</scope>
</reference>
<dbReference type="InterPro" id="IPR051393">
    <property type="entry name" value="ABC_transporter_permease"/>
</dbReference>
<evidence type="ECO:0000256" key="3">
    <source>
        <dbReference type="ARBA" id="ARBA00022475"/>
    </source>
</evidence>
<evidence type="ECO:0000256" key="4">
    <source>
        <dbReference type="ARBA" id="ARBA00022692"/>
    </source>
</evidence>
<evidence type="ECO:0000256" key="7">
    <source>
        <dbReference type="SAM" id="Phobius"/>
    </source>
</evidence>
<keyword evidence="4 7" id="KW-0812">Transmembrane</keyword>
<keyword evidence="6 7" id="KW-0472">Membrane</keyword>
<evidence type="ECO:0000256" key="2">
    <source>
        <dbReference type="ARBA" id="ARBA00022448"/>
    </source>
</evidence>
<dbReference type="Gene3D" id="1.10.3720.10">
    <property type="entry name" value="MetI-like"/>
    <property type="match status" value="1"/>
</dbReference>
<dbReference type="EMBL" id="UINC01131353">
    <property type="protein sequence ID" value="SVD13003.1"/>
    <property type="molecule type" value="Genomic_DNA"/>
</dbReference>
<dbReference type="SUPFAM" id="SSF161098">
    <property type="entry name" value="MetI-like"/>
    <property type="match status" value="1"/>
</dbReference>
<dbReference type="InterPro" id="IPR035906">
    <property type="entry name" value="MetI-like_sf"/>
</dbReference>
<keyword evidence="5 7" id="KW-1133">Transmembrane helix</keyword>
<keyword evidence="2" id="KW-0813">Transport</keyword>
<sequence length="205" mass="23064">MAGQLLDALIAVVSGIGVCVLYFAGSNYLLERIFSNAKGFSSSKDQWRRAIQPWLFLAPALFLLSVYLVYPVFETIRLSFFNFGGFGFVGLKNYIWAFGNPEFMLAIYNNLLWLVFVPALSVVFGLLVAVLADKVSWGTIAKSLIFMPMAISFVGASVIWKFVYDYRGPEIEQIGSLNAFVMLFGAEPQAWITLPFWNNFFLMII</sequence>
<accession>A0A382ST94</accession>
<feature type="transmembrane region" description="Helical" evidence="7">
    <location>
        <begin position="144"/>
        <end position="164"/>
    </location>
</feature>
<gene>
    <name evidence="8" type="ORF">METZ01_LOCUS365857</name>
</gene>
<dbReference type="PANTHER" id="PTHR30193:SF18">
    <property type="entry name" value="OSMOPROTECTIVE COMPOUNDS UPTAKE PERMEASE PROTEIN GGTC"/>
    <property type="match status" value="1"/>
</dbReference>
<protein>
    <recommendedName>
        <fullName evidence="9">ABC transmembrane type-1 domain-containing protein</fullName>
    </recommendedName>
</protein>
<evidence type="ECO:0000256" key="1">
    <source>
        <dbReference type="ARBA" id="ARBA00004651"/>
    </source>
</evidence>
<evidence type="ECO:0000256" key="5">
    <source>
        <dbReference type="ARBA" id="ARBA00022989"/>
    </source>
</evidence>
<feature type="non-terminal residue" evidence="8">
    <location>
        <position position="205"/>
    </location>
</feature>
<evidence type="ECO:0000256" key="6">
    <source>
        <dbReference type="ARBA" id="ARBA00023136"/>
    </source>
</evidence>
<keyword evidence="3" id="KW-1003">Cell membrane</keyword>
<feature type="transmembrane region" description="Helical" evidence="7">
    <location>
        <begin position="79"/>
        <end position="99"/>
    </location>
</feature>
<comment type="subcellular location">
    <subcellularLocation>
        <location evidence="1">Cell membrane</location>
        <topology evidence="1">Multi-pass membrane protein</topology>
    </subcellularLocation>
</comment>
<dbReference type="AlphaFoldDB" id="A0A382ST94"/>
<feature type="transmembrane region" description="Helical" evidence="7">
    <location>
        <begin position="6"/>
        <end position="30"/>
    </location>
</feature>
<organism evidence="8">
    <name type="scientific">marine metagenome</name>
    <dbReference type="NCBI Taxonomy" id="408172"/>
    <lineage>
        <taxon>unclassified sequences</taxon>
        <taxon>metagenomes</taxon>
        <taxon>ecological metagenomes</taxon>
    </lineage>
</organism>
<feature type="transmembrane region" description="Helical" evidence="7">
    <location>
        <begin position="51"/>
        <end position="73"/>
    </location>
</feature>
<evidence type="ECO:0008006" key="9">
    <source>
        <dbReference type="Google" id="ProtNLM"/>
    </source>
</evidence>
<feature type="transmembrane region" description="Helical" evidence="7">
    <location>
        <begin position="111"/>
        <end position="132"/>
    </location>
</feature>
<proteinExistence type="predicted"/>
<dbReference type="PANTHER" id="PTHR30193">
    <property type="entry name" value="ABC TRANSPORTER PERMEASE PROTEIN"/>
    <property type="match status" value="1"/>
</dbReference>